<organism evidence="3 4">
    <name type="scientific">Kitasatospora purpeofusca</name>
    <dbReference type="NCBI Taxonomy" id="67352"/>
    <lineage>
        <taxon>Bacteria</taxon>
        <taxon>Bacillati</taxon>
        <taxon>Actinomycetota</taxon>
        <taxon>Actinomycetes</taxon>
        <taxon>Kitasatosporales</taxon>
        <taxon>Streptomycetaceae</taxon>
        <taxon>Kitasatospora</taxon>
    </lineage>
</organism>
<dbReference type="Gene3D" id="1.10.10.10">
    <property type="entry name" value="Winged helix-like DNA-binding domain superfamily/Winged helix DNA-binding domain"/>
    <property type="match status" value="1"/>
</dbReference>
<dbReference type="InterPro" id="IPR016032">
    <property type="entry name" value="Sig_transdc_resp-reg_C-effctor"/>
</dbReference>
<dbReference type="RefSeq" id="WP_328959037.1">
    <property type="nucleotide sequence ID" value="NZ_CP108110.1"/>
</dbReference>
<keyword evidence="4" id="KW-1185">Reference proteome</keyword>
<dbReference type="Pfam" id="PF00196">
    <property type="entry name" value="GerE"/>
    <property type="match status" value="1"/>
</dbReference>
<feature type="region of interest" description="Disordered" evidence="1">
    <location>
        <begin position="1"/>
        <end position="36"/>
    </location>
</feature>
<protein>
    <submittedName>
        <fullName evidence="3">LuxR C-terminal-related transcriptional regulator</fullName>
    </submittedName>
</protein>
<sequence>MTPAATSEEIKPAPRQPRSEPDDARPTGGRPAGGADVRRLTAVDVRILEGVAIGTSTARLAASLYLSKQGIEYRIGLMMRHFQAANRPALVSRAHSLGVLSVGAWPPRVLPEFHESEKRAGRTVP</sequence>
<dbReference type="SUPFAM" id="SSF46894">
    <property type="entry name" value="C-terminal effector domain of the bipartite response regulators"/>
    <property type="match status" value="1"/>
</dbReference>
<dbReference type="Proteomes" id="UP001432222">
    <property type="component" value="Chromosome"/>
</dbReference>
<dbReference type="InterPro" id="IPR036388">
    <property type="entry name" value="WH-like_DNA-bd_sf"/>
</dbReference>
<gene>
    <name evidence="3" type="ORF">OHA16_39160</name>
</gene>
<name>A0ABZ1UC89_9ACTN</name>
<accession>A0ABZ1UC89</accession>
<proteinExistence type="predicted"/>
<feature type="compositionally biased region" description="Basic and acidic residues" evidence="1">
    <location>
        <begin position="8"/>
        <end position="25"/>
    </location>
</feature>
<evidence type="ECO:0000256" key="1">
    <source>
        <dbReference type="SAM" id="MobiDB-lite"/>
    </source>
</evidence>
<feature type="domain" description="HTH luxR-type" evidence="2">
    <location>
        <begin position="40"/>
        <end position="93"/>
    </location>
</feature>
<evidence type="ECO:0000259" key="2">
    <source>
        <dbReference type="Pfam" id="PF00196"/>
    </source>
</evidence>
<evidence type="ECO:0000313" key="3">
    <source>
        <dbReference type="EMBL" id="WUQ88490.1"/>
    </source>
</evidence>
<evidence type="ECO:0000313" key="4">
    <source>
        <dbReference type="Proteomes" id="UP001432222"/>
    </source>
</evidence>
<feature type="compositionally biased region" description="Low complexity" evidence="1">
    <location>
        <begin position="26"/>
        <end position="35"/>
    </location>
</feature>
<dbReference type="InterPro" id="IPR000792">
    <property type="entry name" value="Tscrpt_reg_LuxR_C"/>
</dbReference>
<dbReference type="EMBL" id="CP108110">
    <property type="protein sequence ID" value="WUQ88490.1"/>
    <property type="molecule type" value="Genomic_DNA"/>
</dbReference>
<reference evidence="3" key="1">
    <citation type="submission" date="2022-10" db="EMBL/GenBank/DDBJ databases">
        <title>The complete genomes of actinobacterial strains from the NBC collection.</title>
        <authorList>
            <person name="Joergensen T.S."/>
            <person name="Alvarez Arevalo M."/>
            <person name="Sterndorff E.B."/>
            <person name="Faurdal D."/>
            <person name="Vuksanovic O."/>
            <person name="Mourched A.-S."/>
            <person name="Charusanti P."/>
            <person name="Shaw S."/>
            <person name="Blin K."/>
            <person name="Weber T."/>
        </authorList>
    </citation>
    <scope>NUCLEOTIDE SEQUENCE</scope>
    <source>
        <strain evidence="3">NBC_00222</strain>
    </source>
</reference>